<evidence type="ECO:0000313" key="2">
    <source>
        <dbReference type="EMBL" id="KIK53915.1"/>
    </source>
</evidence>
<dbReference type="AlphaFoldDB" id="A0A0D0ATU9"/>
<protein>
    <submittedName>
        <fullName evidence="2">Uncharacterized protein</fullName>
    </submittedName>
</protein>
<organism evidence="2 3">
    <name type="scientific">Collybiopsis luxurians FD-317 M1</name>
    <dbReference type="NCBI Taxonomy" id="944289"/>
    <lineage>
        <taxon>Eukaryota</taxon>
        <taxon>Fungi</taxon>
        <taxon>Dikarya</taxon>
        <taxon>Basidiomycota</taxon>
        <taxon>Agaricomycotina</taxon>
        <taxon>Agaricomycetes</taxon>
        <taxon>Agaricomycetidae</taxon>
        <taxon>Agaricales</taxon>
        <taxon>Marasmiineae</taxon>
        <taxon>Omphalotaceae</taxon>
        <taxon>Collybiopsis</taxon>
        <taxon>Collybiopsis luxurians</taxon>
    </lineage>
</organism>
<dbReference type="Proteomes" id="UP000053593">
    <property type="component" value="Unassembled WGS sequence"/>
</dbReference>
<keyword evidence="3" id="KW-1185">Reference proteome</keyword>
<dbReference type="EMBL" id="KN834822">
    <property type="protein sequence ID" value="KIK53915.1"/>
    <property type="molecule type" value="Genomic_DNA"/>
</dbReference>
<feature type="compositionally biased region" description="Polar residues" evidence="1">
    <location>
        <begin position="1"/>
        <end position="10"/>
    </location>
</feature>
<accession>A0A0D0ATU9</accession>
<reference evidence="2 3" key="1">
    <citation type="submission" date="2014-04" db="EMBL/GenBank/DDBJ databases">
        <title>Evolutionary Origins and Diversification of the Mycorrhizal Mutualists.</title>
        <authorList>
            <consortium name="DOE Joint Genome Institute"/>
            <consortium name="Mycorrhizal Genomics Consortium"/>
            <person name="Kohler A."/>
            <person name="Kuo A."/>
            <person name="Nagy L.G."/>
            <person name="Floudas D."/>
            <person name="Copeland A."/>
            <person name="Barry K.W."/>
            <person name="Cichocki N."/>
            <person name="Veneault-Fourrey C."/>
            <person name="LaButti K."/>
            <person name="Lindquist E.A."/>
            <person name="Lipzen A."/>
            <person name="Lundell T."/>
            <person name="Morin E."/>
            <person name="Murat C."/>
            <person name="Riley R."/>
            <person name="Ohm R."/>
            <person name="Sun H."/>
            <person name="Tunlid A."/>
            <person name="Henrissat B."/>
            <person name="Grigoriev I.V."/>
            <person name="Hibbett D.S."/>
            <person name="Martin F."/>
        </authorList>
    </citation>
    <scope>NUCLEOTIDE SEQUENCE [LARGE SCALE GENOMIC DNA]</scope>
    <source>
        <strain evidence="2 3">FD-317 M1</strain>
    </source>
</reference>
<dbReference type="HOGENOM" id="CLU_1563054_0_0_1"/>
<feature type="region of interest" description="Disordered" evidence="1">
    <location>
        <begin position="1"/>
        <end position="26"/>
    </location>
</feature>
<evidence type="ECO:0000313" key="3">
    <source>
        <dbReference type="Proteomes" id="UP000053593"/>
    </source>
</evidence>
<gene>
    <name evidence="2" type="ORF">GYMLUDRAFT_49102</name>
</gene>
<name>A0A0D0ATU9_9AGAR</name>
<sequence>MSFMRTSTRPRSAKSHPSQSNPHPPQISAAELDLLMMQFIGGGSMERNVQRQKEEQIQAQHAVHTNWVPYDPFAASPTSTAFSSTYDDYYPSYTAPPSPSGSSMSSAARSVFTTEHAAPPSYPEPHAHGAGACPYVISAPISTPKKTGMSNLFRIRGRARALFRGFSHGGH</sequence>
<proteinExistence type="predicted"/>
<evidence type="ECO:0000256" key="1">
    <source>
        <dbReference type="SAM" id="MobiDB-lite"/>
    </source>
</evidence>